<feature type="region of interest" description="Disordered" evidence="9">
    <location>
        <begin position="490"/>
        <end position="536"/>
    </location>
</feature>
<keyword evidence="10" id="KW-0472">Membrane</keyword>
<sequence>MAASLSTRAVLTPRGSSLSGGAIAGAVVGSCVGFFLILLCLFPFVVRARKRRSEKDSGGGDVGNAEMGQGPGGPIFNNSAGSTPKRLSGEGGYAPGTPPGLASSATFIPGQYHPGDGHDSDQKAASDHQSQHTPALSRGVGIQQGLPSPISSPSQPPSPTTSATATNLQGGQPVPDSTRQRLGSIATTEAESNRDLSLHDSHGLSPPTRQVPPAVLPGGITEEPESFEAPSQRHSFPHIPESVRNFFYRRQSGHSRRDSKRSTLGGTAGTRSPSLVTTTNDYPVPTHNPEPVLPVFEVDTEAPGAAYEYYHGHPYLEDNSFAPPPPQPTTLPTAQPVVSQQEPQDFTLPRQDTLLTQWGIQQGINRTDSLPPTTIVSDLPSPRVDSTAGPTASPMEMMRPTNPAESAWAVNQEIIKLENTPPAPAISTFTTPQTIPAEFAYPQQMQSPQEQYNSPEQYNEYTHVPEIQQNGHDFDIDSAALYPNDGFGLNDLSDVSTPPPLSESSMQNTPSTRLTYSPSPRPDFDQNANFAPLMVPNSPANFSTGGFSSNQGMSPAGLSVNDYSSSQGMSPGGFSVNDFGGPGMYNPGGLSPGGMPQTGMSPATPASSSGASPRMFACDQCNREFDQIHKLNHHKRYHERPHECTHPGCTMRFGTKTHLDRHINDKHKKTRQFHCTVAECPWSRQGGRSFPRKDNWRRHMINKHQITPMTEPIEYNDVDMANAQ</sequence>
<protein>
    <recommendedName>
        <fullName evidence="11">C2H2-type domain-containing protein</fullName>
    </recommendedName>
</protein>
<reference evidence="12" key="1">
    <citation type="journal article" date="2023" name="Mol. Phylogenet. Evol.">
        <title>Genome-scale phylogeny and comparative genomics of the fungal order Sordariales.</title>
        <authorList>
            <person name="Hensen N."/>
            <person name="Bonometti L."/>
            <person name="Westerberg I."/>
            <person name="Brannstrom I.O."/>
            <person name="Guillou S."/>
            <person name="Cros-Aarteil S."/>
            <person name="Calhoun S."/>
            <person name="Haridas S."/>
            <person name="Kuo A."/>
            <person name="Mondo S."/>
            <person name="Pangilinan J."/>
            <person name="Riley R."/>
            <person name="LaButti K."/>
            <person name="Andreopoulos B."/>
            <person name="Lipzen A."/>
            <person name="Chen C."/>
            <person name="Yan M."/>
            <person name="Daum C."/>
            <person name="Ng V."/>
            <person name="Clum A."/>
            <person name="Steindorff A."/>
            <person name="Ohm R.A."/>
            <person name="Martin F."/>
            <person name="Silar P."/>
            <person name="Natvig D.O."/>
            <person name="Lalanne C."/>
            <person name="Gautier V."/>
            <person name="Ament-Velasquez S.L."/>
            <person name="Kruys A."/>
            <person name="Hutchinson M.I."/>
            <person name="Powell A.J."/>
            <person name="Barry K."/>
            <person name="Miller A.N."/>
            <person name="Grigoriev I.V."/>
            <person name="Debuchy R."/>
            <person name="Gladieux P."/>
            <person name="Hiltunen Thoren M."/>
            <person name="Johannesson H."/>
        </authorList>
    </citation>
    <scope>NUCLEOTIDE SEQUENCE</scope>
    <source>
        <strain evidence="12">FGSC 1904</strain>
    </source>
</reference>
<dbReference type="PANTHER" id="PTHR46179:SF13">
    <property type="entry name" value="C2H2-TYPE DOMAIN-CONTAINING PROTEIN"/>
    <property type="match status" value="1"/>
</dbReference>
<feature type="region of interest" description="Disordered" evidence="9">
    <location>
        <begin position="585"/>
        <end position="611"/>
    </location>
</feature>
<feature type="compositionally biased region" description="Polar residues" evidence="9">
    <location>
        <begin position="365"/>
        <end position="376"/>
    </location>
</feature>
<dbReference type="PROSITE" id="PS00028">
    <property type="entry name" value="ZINC_FINGER_C2H2_1"/>
    <property type="match status" value="2"/>
</dbReference>
<feature type="region of interest" description="Disordered" evidence="9">
    <location>
        <begin position="365"/>
        <end position="398"/>
    </location>
</feature>
<dbReference type="PROSITE" id="PS50157">
    <property type="entry name" value="ZINC_FINGER_C2H2_2"/>
    <property type="match status" value="2"/>
</dbReference>
<proteinExistence type="predicted"/>
<dbReference type="EMBL" id="JAUTDP010000010">
    <property type="protein sequence ID" value="KAK3395484.1"/>
    <property type="molecule type" value="Genomic_DNA"/>
</dbReference>
<organism evidence="12 13">
    <name type="scientific">Sordaria brevicollis</name>
    <dbReference type="NCBI Taxonomy" id="83679"/>
    <lineage>
        <taxon>Eukaryota</taxon>
        <taxon>Fungi</taxon>
        <taxon>Dikarya</taxon>
        <taxon>Ascomycota</taxon>
        <taxon>Pezizomycotina</taxon>
        <taxon>Sordariomycetes</taxon>
        <taxon>Sordariomycetidae</taxon>
        <taxon>Sordariales</taxon>
        <taxon>Sordariaceae</taxon>
        <taxon>Sordaria</taxon>
    </lineage>
</organism>
<keyword evidence="10" id="KW-0812">Transmembrane</keyword>
<feature type="compositionally biased region" description="Polar residues" evidence="9">
    <location>
        <begin position="502"/>
        <end position="518"/>
    </location>
</feature>
<dbReference type="Gene3D" id="3.30.160.60">
    <property type="entry name" value="Classic Zinc Finger"/>
    <property type="match status" value="2"/>
</dbReference>
<evidence type="ECO:0000256" key="8">
    <source>
        <dbReference type="PROSITE-ProRule" id="PRU00042"/>
    </source>
</evidence>
<dbReference type="InterPro" id="IPR036236">
    <property type="entry name" value="Znf_C2H2_sf"/>
</dbReference>
<evidence type="ECO:0000256" key="9">
    <source>
        <dbReference type="SAM" id="MobiDB-lite"/>
    </source>
</evidence>
<keyword evidence="7" id="KW-0539">Nucleus</keyword>
<evidence type="ECO:0000256" key="5">
    <source>
        <dbReference type="ARBA" id="ARBA00023015"/>
    </source>
</evidence>
<reference evidence="12" key="2">
    <citation type="submission" date="2023-07" db="EMBL/GenBank/DDBJ databases">
        <authorList>
            <consortium name="Lawrence Berkeley National Laboratory"/>
            <person name="Haridas S."/>
            <person name="Hensen N."/>
            <person name="Bonometti L."/>
            <person name="Westerberg I."/>
            <person name="Brannstrom I.O."/>
            <person name="Guillou S."/>
            <person name="Cros-Aarteil S."/>
            <person name="Calhoun S."/>
            <person name="Kuo A."/>
            <person name="Mondo S."/>
            <person name="Pangilinan J."/>
            <person name="Riley R."/>
            <person name="LaButti K."/>
            <person name="Andreopoulos B."/>
            <person name="Lipzen A."/>
            <person name="Chen C."/>
            <person name="Yanf M."/>
            <person name="Daum C."/>
            <person name="Ng V."/>
            <person name="Clum A."/>
            <person name="Steindorff A."/>
            <person name="Ohm R."/>
            <person name="Martin F."/>
            <person name="Silar P."/>
            <person name="Natvig D."/>
            <person name="Lalanne C."/>
            <person name="Gautier V."/>
            <person name="Ament-velasquez S.L."/>
            <person name="Kruys A."/>
            <person name="Hutchinson M.I."/>
            <person name="Powell A.J."/>
            <person name="Barry K."/>
            <person name="Miller A.N."/>
            <person name="Grigoriev I.V."/>
            <person name="Debuchy R."/>
            <person name="Gladieux P."/>
            <person name="Thoren M.H."/>
            <person name="Johannesson H."/>
        </authorList>
    </citation>
    <scope>NUCLEOTIDE SEQUENCE</scope>
    <source>
        <strain evidence="12">FGSC 1904</strain>
    </source>
</reference>
<feature type="domain" description="C2H2-type" evidence="11">
    <location>
        <begin position="642"/>
        <end position="672"/>
    </location>
</feature>
<dbReference type="Proteomes" id="UP001281003">
    <property type="component" value="Unassembled WGS sequence"/>
</dbReference>
<feature type="compositionally biased region" description="Polar residues" evidence="9">
    <location>
        <begin position="167"/>
        <end position="190"/>
    </location>
</feature>
<keyword evidence="2" id="KW-0479">Metal-binding</keyword>
<evidence type="ECO:0000256" key="4">
    <source>
        <dbReference type="ARBA" id="ARBA00022833"/>
    </source>
</evidence>
<evidence type="ECO:0000256" key="6">
    <source>
        <dbReference type="ARBA" id="ARBA00023163"/>
    </source>
</evidence>
<comment type="caution">
    <text evidence="12">The sequence shown here is derived from an EMBL/GenBank/DDBJ whole genome shotgun (WGS) entry which is preliminary data.</text>
</comment>
<evidence type="ECO:0000259" key="11">
    <source>
        <dbReference type="PROSITE" id="PS50157"/>
    </source>
</evidence>
<feature type="domain" description="C2H2-type" evidence="11">
    <location>
        <begin position="616"/>
        <end position="643"/>
    </location>
</feature>
<evidence type="ECO:0000313" key="12">
    <source>
        <dbReference type="EMBL" id="KAK3395484.1"/>
    </source>
</evidence>
<keyword evidence="10" id="KW-1133">Transmembrane helix</keyword>
<evidence type="ECO:0000256" key="10">
    <source>
        <dbReference type="SAM" id="Phobius"/>
    </source>
</evidence>
<keyword evidence="5" id="KW-0805">Transcription regulation</keyword>
<dbReference type="PANTHER" id="PTHR46179">
    <property type="entry name" value="ZINC FINGER PROTEIN"/>
    <property type="match status" value="1"/>
</dbReference>
<keyword evidence="6" id="KW-0804">Transcription</keyword>
<comment type="subcellular location">
    <subcellularLocation>
        <location evidence="1">Nucleus</location>
    </subcellularLocation>
</comment>
<evidence type="ECO:0000256" key="7">
    <source>
        <dbReference type="ARBA" id="ARBA00023242"/>
    </source>
</evidence>
<dbReference type="CDD" id="cd12087">
    <property type="entry name" value="TM_EGFR-like"/>
    <property type="match status" value="1"/>
</dbReference>
<feature type="transmembrane region" description="Helical" evidence="10">
    <location>
        <begin position="20"/>
        <end position="46"/>
    </location>
</feature>
<feature type="compositionally biased region" description="Basic and acidic residues" evidence="9">
    <location>
        <begin position="191"/>
        <end position="202"/>
    </location>
</feature>
<dbReference type="AlphaFoldDB" id="A0AAE0U9I5"/>
<keyword evidence="13" id="KW-1185">Reference proteome</keyword>
<name>A0AAE0U9I5_SORBR</name>
<evidence type="ECO:0000313" key="13">
    <source>
        <dbReference type="Proteomes" id="UP001281003"/>
    </source>
</evidence>
<dbReference type="InterPro" id="IPR013087">
    <property type="entry name" value="Znf_C2H2_type"/>
</dbReference>
<feature type="compositionally biased region" description="Basic and acidic residues" evidence="9">
    <location>
        <begin position="115"/>
        <end position="130"/>
    </location>
</feature>
<keyword evidence="3 8" id="KW-0863">Zinc-finger</keyword>
<feature type="compositionally biased region" description="Polar residues" evidence="9">
    <location>
        <begin position="262"/>
        <end position="281"/>
    </location>
</feature>
<gene>
    <name evidence="12" type="ORF">B0T20DRAFT_455366</name>
</gene>
<dbReference type="SMART" id="SM00355">
    <property type="entry name" value="ZnF_C2H2"/>
    <property type="match status" value="3"/>
</dbReference>
<dbReference type="GO" id="GO:0006357">
    <property type="term" value="P:regulation of transcription by RNA polymerase II"/>
    <property type="evidence" value="ECO:0007669"/>
    <property type="project" value="TreeGrafter"/>
</dbReference>
<dbReference type="GO" id="GO:0008270">
    <property type="term" value="F:zinc ion binding"/>
    <property type="evidence" value="ECO:0007669"/>
    <property type="project" value="UniProtKB-KW"/>
</dbReference>
<feature type="region of interest" description="Disordered" evidence="9">
    <location>
        <begin position="51"/>
        <end position="287"/>
    </location>
</feature>
<dbReference type="GO" id="GO:0005634">
    <property type="term" value="C:nucleus"/>
    <property type="evidence" value="ECO:0007669"/>
    <property type="project" value="UniProtKB-SubCell"/>
</dbReference>
<evidence type="ECO:0000256" key="1">
    <source>
        <dbReference type="ARBA" id="ARBA00004123"/>
    </source>
</evidence>
<evidence type="ECO:0000256" key="3">
    <source>
        <dbReference type="ARBA" id="ARBA00022771"/>
    </source>
</evidence>
<dbReference type="SUPFAM" id="SSF57667">
    <property type="entry name" value="beta-beta-alpha zinc fingers"/>
    <property type="match status" value="1"/>
</dbReference>
<evidence type="ECO:0000256" key="2">
    <source>
        <dbReference type="ARBA" id="ARBA00022723"/>
    </source>
</evidence>
<keyword evidence="4" id="KW-0862">Zinc</keyword>
<feature type="compositionally biased region" description="Low complexity" evidence="9">
    <location>
        <begin position="601"/>
        <end position="611"/>
    </location>
</feature>
<dbReference type="InterPro" id="IPR051061">
    <property type="entry name" value="Zinc_finger_trans_reg"/>
</dbReference>
<accession>A0AAE0U9I5</accession>